<dbReference type="PANTHER" id="PTHR43065:SF42">
    <property type="entry name" value="TWO-COMPONENT SENSOR PPRA"/>
    <property type="match status" value="1"/>
</dbReference>
<evidence type="ECO:0000256" key="5">
    <source>
        <dbReference type="ARBA" id="ARBA00022553"/>
    </source>
</evidence>
<dbReference type="SUPFAM" id="SSF47384">
    <property type="entry name" value="Homodimeric domain of signal transducing histidine kinase"/>
    <property type="match status" value="1"/>
</dbReference>
<dbReference type="CDD" id="cd12913">
    <property type="entry name" value="PDC1_MCP_like"/>
    <property type="match status" value="1"/>
</dbReference>
<dbReference type="SMART" id="SM00387">
    <property type="entry name" value="HATPase_c"/>
    <property type="match status" value="1"/>
</dbReference>
<comment type="subcellular location">
    <subcellularLocation>
        <location evidence="2">Cell membrane</location>
        <topology evidence="2">Multi-pass membrane protein</topology>
    </subcellularLocation>
</comment>
<feature type="domain" description="Histidine kinase" evidence="14">
    <location>
        <begin position="466"/>
        <end position="715"/>
    </location>
</feature>
<dbReference type="InterPro" id="IPR036097">
    <property type="entry name" value="HisK_dim/P_sf"/>
</dbReference>
<evidence type="ECO:0000256" key="12">
    <source>
        <dbReference type="SAM" id="Coils"/>
    </source>
</evidence>
<feature type="transmembrane region" description="Helical" evidence="13">
    <location>
        <begin position="21"/>
        <end position="42"/>
    </location>
</feature>
<feature type="coiled-coil region" evidence="12">
    <location>
        <begin position="402"/>
        <end position="429"/>
    </location>
</feature>
<keyword evidence="4" id="KW-1003">Cell membrane</keyword>
<proteinExistence type="predicted"/>
<dbReference type="Pfam" id="PF00672">
    <property type="entry name" value="HAMP"/>
    <property type="match status" value="1"/>
</dbReference>
<dbReference type="InterPro" id="IPR003660">
    <property type="entry name" value="HAMP_dom"/>
</dbReference>
<keyword evidence="10" id="KW-0902">Two-component regulatory system</keyword>
<dbReference type="AlphaFoldDB" id="A0A9E8ZHF8"/>
<dbReference type="SMART" id="SM00388">
    <property type="entry name" value="HisKA"/>
    <property type="match status" value="1"/>
</dbReference>
<dbReference type="Gene3D" id="6.10.340.10">
    <property type="match status" value="1"/>
</dbReference>
<dbReference type="RefSeq" id="WP_268611311.1">
    <property type="nucleotide sequence ID" value="NZ_CP113797.1"/>
</dbReference>
<dbReference type="PROSITE" id="PS50885">
    <property type="entry name" value="HAMP"/>
    <property type="match status" value="1"/>
</dbReference>
<dbReference type="KEGG" id="tsin:OXH18_05030"/>
<name>A0A9E8ZHF8_9CYAN</name>
<dbReference type="Pfam" id="PF02743">
    <property type="entry name" value="dCache_1"/>
    <property type="match status" value="1"/>
</dbReference>
<dbReference type="Pfam" id="PF00512">
    <property type="entry name" value="HisKA"/>
    <property type="match status" value="1"/>
</dbReference>
<evidence type="ECO:0000256" key="8">
    <source>
        <dbReference type="ARBA" id="ARBA00022777"/>
    </source>
</evidence>
<evidence type="ECO:0000256" key="1">
    <source>
        <dbReference type="ARBA" id="ARBA00000085"/>
    </source>
</evidence>
<protein>
    <recommendedName>
        <fullName evidence="3">histidine kinase</fullName>
        <ecNumber evidence="3">2.7.13.3</ecNumber>
    </recommendedName>
</protein>
<reference evidence="16" key="1">
    <citation type="submission" date="2022-12" db="EMBL/GenBank/DDBJ databases">
        <title>Polyphasic identification of a Novel Hot-Spring Cyanobacterium Ocullathermofonsia sinensis gen nov. sp. nov. and Genomic Insights on its Adaptations to the Thermal Habitat.</title>
        <authorList>
            <person name="Daroch M."/>
            <person name="Tang J."/>
            <person name="Jiang Y."/>
        </authorList>
    </citation>
    <scope>NUCLEOTIDE SEQUENCE</scope>
    <source>
        <strain evidence="16">PKUAC-SCTA174</strain>
    </source>
</reference>
<dbReference type="Proteomes" id="UP001163152">
    <property type="component" value="Chromosome"/>
</dbReference>
<dbReference type="SMART" id="SM00304">
    <property type="entry name" value="HAMP"/>
    <property type="match status" value="1"/>
</dbReference>
<organism evidence="16 17">
    <name type="scientific">Thermocoleostomius sinensis A174</name>
    <dbReference type="NCBI Taxonomy" id="2016057"/>
    <lineage>
        <taxon>Bacteria</taxon>
        <taxon>Bacillati</taxon>
        <taxon>Cyanobacteriota</taxon>
        <taxon>Cyanophyceae</taxon>
        <taxon>Oculatellales</taxon>
        <taxon>Oculatellaceae</taxon>
        <taxon>Thermocoleostomius</taxon>
    </lineage>
</organism>
<dbReference type="InterPro" id="IPR004358">
    <property type="entry name" value="Sig_transdc_His_kin-like_C"/>
</dbReference>
<sequence length="728" mass="82703">MGRFFQRRLVQPAYPGSLRTILIAAFVLQILGPVGLVGYLSFRNGQKAVENLASQLVDEVNDRIDQHLTDYLNTPQQINQFNLFALKEGLIRLEDQQRLGRYFWKQMQVFPNVSYINFANAAGEFVGVGREDDGELFIEIIDTNHPTEYYRYRLDAQGNRQQFLWSETYNPHMDEWYSDAVAAGKPVWSTIYQWNDQPEIFSISSSYPVYDEQRNLVGVIGVDHILSQTNDFLKSLDVSPSGRIFILERNGLVVASSSEEQAYVQINGTYQRLNAAKSQDPLIQATTRYLVERFGTLDQVVHTQLLHFNLEGERQFVQVSPWNDRYGLDWLVVVAVPASDFMGQINVNTRTTIGLCLLALVLAIAIAIFTARWVTQPILRLNAAAKAIAKGKWDKTVSIQRRDELGELADSFNEMARQLEESFTTLEQKVEERTHILSQTLEQLKTTQAQIVAQEKMASLGALTAGIAHEIKNPLNFINNFAELSVELTEELVEEIKRSINCVDENARSYMDELLMDLHQNAQKIHEHGKRADKIVRSMLMHSRGERSERQLTDINALLNESVNLAYHGMRAQHSSFNLAIKLDFDEIAPMKVVASDMSRVFLNLINNACYATHAKAKQQRNLTDASYIPQLTVSTRDLETHVKIYVRDNGLGIAPEIQTKIFEPFFTTKPAGEGTGLGLSMSHKIIVQEHQGKIQVDSEYGHYTEFIITLPKTIELPTLIESRRDAE</sequence>
<dbReference type="InterPro" id="IPR036890">
    <property type="entry name" value="HATPase_C_sf"/>
</dbReference>
<dbReference type="GO" id="GO:0005524">
    <property type="term" value="F:ATP binding"/>
    <property type="evidence" value="ECO:0007669"/>
    <property type="project" value="UniProtKB-KW"/>
</dbReference>
<dbReference type="InterPro" id="IPR003661">
    <property type="entry name" value="HisK_dim/P_dom"/>
</dbReference>
<keyword evidence="16" id="KW-0067">ATP-binding</keyword>
<dbReference type="Gene3D" id="3.30.450.20">
    <property type="entry name" value="PAS domain"/>
    <property type="match status" value="2"/>
</dbReference>
<keyword evidence="17" id="KW-1185">Reference proteome</keyword>
<evidence type="ECO:0000256" key="10">
    <source>
        <dbReference type="ARBA" id="ARBA00023012"/>
    </source>
</evidence>
<evidence type="ECO:0000256" key="13">
    <source>
        <dbReference type="SAM" id="Phobius"/>
    </source>
</evidence>
<dbReference type="InterPro" id="IPR003594">
    <property type="entry name" value="HATPase_dom"/>
</dbReference>
<dbReference type="PRINTS" id="PR00344">
    <property type="entry name" value="BCTRLSENSOR"/>
</dbReference>
<keyword evidence="7 13" id="KW-0812">Transmembrane</keyword>
<evidence type="ECO:0000256" key="4">
    <source>
        <dbReference type="ARBA" id="ARBA00022475"/>
    </source>
</evidence>
<feature type="transmembrane region" description="Helical" evidence="13">
    <location>
        <begin position="352"/>
        <end position="371"/>
    </location>
</feature>
<dbReference type="Gene3D" id="1.10.287.130">
    <property type="match status" value="1"/>
</dbReference>
<evidence type="ECO:0000256" key="9">
    <source>
        <dbReference type="ARBA" id="ARBA00022989"/>
    </source>
</evidence>
<dbReference type="PANTHER" id="PTHR43065">
    <property type="entry name" value="SENSOR HISTIDINE KINASE"/>
    <property type="match status" value="1"/>
</dbReference>
<keyword evidence="8" id="KW-0418">Kinase</keyword>
<evidence type="ECO:0000256" key="6">
    <source>
        <dbReference type="ARBA" id="ARBA00022679"/>
    </source>
</evidence>
<keyword evidence="12" id="KW-0175">Coiled coil</keyword>
<keyword evidence="5" id="KW-0597">Phosphoprotein</keyword>
<feature type="domain" description="HAMP" evidence="15">
    <location>
        <begin position="372"/>
        <end position="424"/>
    </location>
</feature>
<dbReference type="InterPro" id="IPR033479">
    <property type="entry name" value="dCache_1"/>
</dbReference>
<evidence type="ECO:0000256" key="7">
    <source>
        <dbReference type="ARBA" id="ARBA00022692"/>
    </source>
</evidence>
<evidence type="ECO:0000256" key="2">
    <source>
        <dbReference type="ARBA" id="ARBA00004651"/>
    </source>
</evidence>
<dbReference type="InterPro" id="IPR005467">
    <property type="entry name" value="His_kinase_dom"/>
</dbReference>
<keyword evidence="11 13" id="KW-0472">Membrane</keyword>
<evidence type="ECO:0000259" key="15">
    <source>
        <dbReference type="PROSITE" id="PS50885"/>
    </source>
</evidence>
<keyword evidence="6" id="KW-0808">Transferase</keyword>
<dbReference type="SUPFAM" id="SSF158472">
    <property type="entry name" value="HAMP domain-like"/>
    <property type="match status" value="1"/>
</dbReference>
<dbReference type="EMBL" id="CP113797">
    <property type="protein sequence ID" value="WAL61358.1"/>
    <property type="molecule type" value="Genomic_DNA"/>
</dbReference>
<keyword evidence="9 13" id="KW-1133">Transmembrane helix</keyword>
<comment type="catalytic activity">
    <reaction evidence="1">
        <text>ATP + protein L-histidine = ADP + protein N-phospho-L-histidine.</text>
        <dbReference type="EC" id="2.7.13.3"/>
    </reaction>
</comment>
<accession>A0A9E8ZHF8</accession>
<dbReference type="CDD" id="cd00082">
    <property type="entry name" value="HisKA"/>
    <property type="match status" value="1"/>
</dbReference>
<evidence type="ECO:0000259" key="14">
    <source>
        <dbReference type="PROSITE" id="PS50109"/>
    </source>
</evidence>
<evidence type="ECO:0000256" key="3">
    <source>
        <dbReference type="ARBA" id="ARBA00012438"/>
    </source>
</evidence>
<dbReference type="Gene3D" id="3.30.565.10">
    <property type="entry name" value="Histidine kinase-like ATPase, C-terminal domain"/>
    <property type="match status" value="1"/>
</dbReference>
<evidence type="ECO:0000313" key="17">
    <source>
        <dbReference type="Proteomes" id="UP001163152"/>
    </source>
</evidence>
<keyword evidence="16" id="KW-0547">Nucleotide-binding</keyword>
<dbReference type="EC" id="2.7.13.3" evidence="3"/>
<dbReference type="PROSITE" id="PS50109">
    <property type="entry name" value="HIS_KIN"/>
    <property type="match status" value="1"/>
</dbReference>
<evidence type="ECO:0000313" key="16">
    <source>
        <dbReference type="EMBL" id="WAL61358.1"/>
    </source>
</evidence>
<dbReference type="Pfam" id="PF02518">
    <property type="entry name" value="HATPase_c"/>
    <property type="match status" value="1"/>
</dbReference>
<gene>
    <name evidence="16" type="ORF">OXH18_05030</name>
</gene>
<dbReference type="GO" id="GO:0000155">
    <property type="term" value="F:phosphorelay sensor kinase activity"/>
    <property type="evidence" value="ECO:0007669"/>
    <property type="project" value="InterPro"/>
</dbReference>
<dbReference type="GO" id="GO:0005886">
    <property type="term" value="C:plasma membrane"/>
    <property type="evidence" value="ECO:0007669"/>
    <property type="project" value="UniProtKB-SubCell"/>
</dbReference>
<evidence type="ECO:0000256" key="11">
    <source>
        <dbReference type="ARBA" id="ARBA00023136"/>
    </source>
</evidence>
<dbReference type="CDD" id="cd06225">
    <property type="entry name" value="HAMP"/>
    <property type="match status" value="1"/>
</dbReference>
<dbReference type="SUPFAM" id="SSF55874">
    <property type="entry name" value="ATPase domain of HSP90 chaperone/DNA topoisomerase II/histidine kinase"/>
    <property type="match status" value="1"/>
</dbReference>